<dbReference type="RefSeq" id="WP_117156346.1">
    <property type="nucleotide sequence ID" value="NZ_BMLG01000020.1"/>
</dbReference>
<keyword evidence="2" id="KW-1185">Reference proteome</keyword>
<organism evidence="1 2">
    <name type="scientific">Paraliobacillus quinghaiensis</name>
    <dbReference type="NCBI Taxonomy" id="470815"/>
    <lineage>
        <taxon>Bacteria</taxon>
        <taxon>Bacillati</taxon>
        <taxon>Bacillota</taxon>
        <taxon>Bacilli</taxon>
        <taxon>Bacillales</taxon>
        <taxon>Bacillaceae</taxon>
        <taxon>Paraliobacillus</taxon>
    </lineage>
</organism>
<gene>
    <name evidence="1" type="ORF">GCM10011351_26980</name>
</gene>
<reference evidence="1" key="2">
    <citation type="submission" date="2020-09" db="EMBL/GenBank/DDBJ databases">
        <authorList>
            <person name="Sun Q."/>
            <person name="Zhou Y."/>
        </authorList>
    </citation>
    <scope>NUCLEOTIDE SEQUENCE</scope>
    <source>
        <strain evidence="1">CGMCC 1.6333</strain>
    </source>
</reference>
<accession>A0A917WYB6</accession>
<evidence type="ECO:0000313" key="2">
    <source>
        <dbReference type="Proteomes" id="UP000618460"/>
    </source>
</evidence>
<dbReference type="OrthoDB" id="1907071at2"/>
<proteinExistence type="predicted"/>
<protein>
    <submittedName>
        <fullName evidence="1">Uncharacterized protein</fullName>
    </submittedName>
</protein>
<comment type="caution">
    <text evidence="1">The sequence shown here is derived from an EMBL/GenBank/DDBJ whole genome shotgun (WGS) entry which is preliminary data.</text>
</comment>
<dbReference type="AlphaFoldDB" id="A0A917WYB6"/>
<sequence length="132" mass="14831">MAQAGDYYEIVLKEAHLEWGSRGESRVNSPRHEEESYIQIPSREALKLEIQKGDIYQAVSSDGNFIGEVKASGSQGPNNAYAKQFQGYGNLRTIGHWLKTQLNAQPGDIVRVVFTSENEVTFNFIRQIHTSS</sequence>
<evidence type="ECO:0000313" key="1">
    <source>
        <dbReference type="EMBL" id="GGM39428.1"/>
    </source>
</evidence>
<name>A0A917WYB6_9BACI</name>
<dbReference type="Proteomes" id="UP000618460">
    <property type="component" value="Unassembled WGS sequence"/>
</dbReference>
<dbReference type="EMBL" id="BMLG01000020">
    <property type="protein sequence ID" value="GGM39428.1"/>
    <property type="molecule type" value="Genomic_DNA"/>
</dbReference>
<reference evidence="1" key="1">
    <citation type="journal article" date="2014" name="Int. J. Syst. Evol. Microbiol.">
        <title>Complete genome sequence of Corynebacterium casei LMG S-19264T (=DSM 44701T), isolated from a smear-ripened cheese.</title>
        <authorList>
            <consortium name="US DOE Joint Genome Institute (JGI-PGF)"/>
            <person name="Walter F."/>
            <person name="Albersmeier A."/>
            <person name="Kalinowski J."/>
            <person name="Ruckert C."/>
        </authorList>
    </citation>
    <scope>NUCLEOTIDE SEQUENCE</scope>
    <source>
        <strain evidence="1">CGMCC 1.6333</strain>
    </source>
</reference>